<dbReference type="GeneID" id="300579096"/>
<feature type="compositionally biased region" description="Low complexity" evidence="1">
    <location>
        <begin position="61"/>
        <end position="81"/>
    </location>
</feature>
<dbReference type="Proteomes" id="UP001642720">
    <property type="component" value="Unassembled WGS sequence"/>
</dbReference>
<evidence type="ECO:0000256" key="1">
    <source>
        <dbReference type="SAM" id="MobiDB-lite"/>
    </source>
</evidence>
<dbReference type="RefSeq" id="XP_073556780.1">
    <property type="nucleotide sequence ID" value="XM_073704646.1"/>
</dbReference>
<feature type="compositionally biased region" description="Low complexity" evidence="1">
    <location>
        <begin position="1"/>
        <end position="48"/>
    </location>
</feature>
<keyword evidence="3" id="KW-1185">Reference proteome</keyword>
<evidence type="ECO:0000313" key="2">
    <source>
        <dbReference type="EMBL" id="TFB00579.1"/>
    </source>
</evidence>
<protein>
    <submittedName>
        <fullName evidence="2">Uncharacterized protein</fullName>
    </submittedName>
</protein>
<name>A0ABY2GX85_9HYPO</name>
<proteinExistence type="predicted"/>
<feature type="region of interest" description="Disordered" evidence="1">
    <location>
        <begin position="1"/>
        <end position="81"/>
    </location>
</feature>
<accession>A0ABY2GX85</accession>
<reference evidence="2 3" key="1">
    <citation type="submission" date="2018-01" db="EMBL/GenBank/DDBJ databases">
        <title>Genome characterization of the sugarcane-associated fungus Trichoderma ghanense CCMA-1212 and their application in lignocelulose bioconversion.</title>
        <authorList>
            <person name="Steindorff A.S."/>
            <person name="Mendes T.D."/>
            <person name="Vilela E.S.D."/>
            <person name="Rodrigues D.S."/>
            <person name="Formighieri E.F."/>
            <person name="Melo I.S."/>
            <person name="Favaro L.C.L."/>
        </authorList>
    </citation>
    <scope>NUCLEOTIDE SEQUENCE [LARGE SCALE GENOMIC DNA]</scope>
    <source>
        <strain evidence="2 3">CCMA-1212</strain>
    </source>
</reference>
<dbReference type="EMBL" id="PPTA01000010">
    <property type="protein sequence ID" value="TFB00579.1"/>
    <property type="molecule type" value="Genomic_DNA"/>
</dbReference>
<feature type="compositionally biased region" description="Polar residues" evidence="1">
    <location>
        <begin position="49"/>
        <end position="60"/>
    </location>
</feature>
<sequence>MSSNQGQSQQGQHQYPTQRQQHQGQSQSQQQYWSQYQQSQRQYHQNQGLNQPQYANPNPGQGQSQHVSQSSSSRTTAAVMPPTVATSAANVRSEQDCFQLLALELSSLPDRQMDPEGSDAAAVQQQQGARSASTSAVPGQASYPNTPTNNFIAKTIRAAMGEIKPSS</sequence>
<evidence type="ECO:0000313" key="3">
    <source>
        <dbReference type="Proteomes" id="UP001642720"/>
    </source>
</evidence>
<organism evidence="2 3">
    <name type="scientific">Trichoderma ghanense</name>
    <dbReference type="NCBI Taxonomy" id="65468"/>
    <lineage>
        <taxon>Eukaryota</taxon>
        <taxon>Fungi</taxon>
        <taxon>Dikarya</taxon>
        <taxon>Ascomycota</taxon>
        <taxon>Pezizomycotina</taxon>
        <taxon>Sordariomycetes</taxon>
        <taxon>Hypocreomycetidae</taxon>
        <taxon>Hypocreales</taxon>
        <taxon>Hypocreaceae</taxon>
        <taxon>Trichoderma</taxon>
    </lineage>
</organism>
<comment type="caution">
    <text evidence="2">The sequence shown here is derived from an EMBL/GenBank/DDBJ whole genome shotgun (WGS) entry which is preliminary data.</text>
</comment>
<feature type="compositionally biased region" description="Polar residues" evidence="1">
    <location>
        <begin position="123"/>
        <end position="148"/>
    </location>
</feature>
<gene>
    <name evidence="2" type="ORF">CCMA1212_007478</name>
</gene>
<feature type="region of interest" description="Disordered" evidence="1">
    <location>
        <begin position="109"/>
        <end position="148"/>
    </location>
</feature>